<sequence length="236" mass="26833">MAEEMSKYDKFFMPYEFDFRGRAYAKPLLNPQKDDLNKGLLLLANKKPIGERGLYWLKFIVATLGEQDGIDKKHPDERVKWTEEHLPEIEAIAYNPLDCLEMWAQGDNRFQYYAACKELVNALTNPEGAEAYCSGFPIGFDGACSGMQHYSAMTLDEKSGRLVNLCDAERQDLYGYVANKVLEDINQLITEAKPNRIIIPRHKSGSEVIEEMEIEEASMAQHWLDSGLIGRSLVKA</sequence>
<dbReference type="InterPro" id="IPR043502">
    <property type="entry name" value="DNA/RNA_pol_sf"/>
</dbReference>
<keyword evidence="5" id="KW-0548">Nucleotidyltransferase</keyword>
<dbReference type="Proteomes" id="UP001165586">
    <property type="component" value="Unassembled WGS sequence"/>
</dbReference>
<evidence type="ECO:0000313" key="9">
    <source>
        <dbReference type="EMBL" id="MCS5737036.1"/>
    </source>
</evidence>
<evidence type="ECO:0000256" key="6">
    <source>
        <dbReference type="ARBA" id="ARBA00023163"/>
    </source>
</evidence>
<evidence type="ECO:0000259" key="8">
    <source>
        <dbReference type="Pfam" id="PF00940"/>
    </source>
</evidence>
<keyword evidence="3" id="KW-0240">DNA-directed RNA polymerase</keyword>
<dbReference type="EC" id="2.7.7.6" evidence="2"/>
<gene>
    <name evidence="9" type="ORF">N1032_25240</name>
</gene>
<dbReference type="Gene3D" id="1.10.287.280">
    <property type="match status" value="1"/>
</dbReference>
<dbReference type="EMBL" id="JANLCJ010000358">
    <property type="protein sequence ID" value="MCS5737036.1"/>
    <property type="molecule type" value="Genomic_DNA"/>
</dbReference>
<dbReference type="Pfam" id="PF00940">
    <property type="entry name" value="RNA_pol"/>
    <property type="match status" value="1"/>
</dbReference>
<protein>
    <recommendedName>
        <fullName evidence="2">DNA-directed RNA polymerase</fullName>
        <ecNumber evidence="2">2.7.7.6</ecNumber>
    </recommendedName>
</protein>
<dbReference type="Gene3D" id="1.10.150.20">
    <property type="entry name" value="5' to 3' exonuclease, C-terminal subdomain"/>
    <property type="match status" value="1"/>
</dbReference>
<evidence type="ECO:0000256" key="7">
    <source>
        <dbReference type="ARBA" id="ARBA00048552"/>
    </source>
</evidence>
<evidence type="ECO:0000256" key="2">
    <source>
        <dbReference type="ARBA" id="ARBA00012418"/>
    </source>
</evidence>
<comment type="catalytic activity">
    <reaction evidence="7">
        <text>RNA(n) + a ribonucleoside 5'-triphosphate = RNA(n+1) + diphosphate</text>
        <dbReference type="Rhea" id="RHEA:21248"/>
        <dbReference type="Rhea" id="RHEA-COMP:14527"/>
        <dbReference type="Rhea" id="RHEA-COMP:17342"/>
        <dbReference type="ChEBI" id="CHEBI:33019"/>
        <dbReference type="ChEBI" id="CHEBI:61557"/>
        <dbReference type="ChEBI" id="CHEBI:140395"/>
        <dbReference type="EC" id="2.7.7.6"/>
    </reaction>
</comment>
<dbReference type="PANTHER" id="PTHR10102">
    <property type="entry name" value="DNA-DIRECTED RNA POLYMERASE, MITOCHONDRIAL"/>
    <property type="match status" value="1"/>
</dbReference>
<accession>A0ABT2HAZ8</accession>
<proteinExistence type="inferred from homology"/>
<feature type="domain" description="DNA-directed RNA polymerase C-terminal" evidence="8">
    <location>
        <begin position="47"/>
        <end position="235"/>
    </location>
</feature>
<dbReference type="RefSeq" id="WP_259543328.1">
    <property type="nucleotide sequence ID" value="NZ_JANLCJ010000358.1"/>
</dbReference>
<evidence type="ECO:0000256" key="5">
    <source>
        <dbReference type="ARBA" id="ARBA00022695"/>
    </source>
</evidence>
<keyword evidence="10" id="KW-1185">Reference proteome</keyword>
<dbReference type="InterPro" id="IPR046950">
    <property type="entry name" value="DNA-dir_Rpol_C_phage-type"/>
</dbReference>
<keyword evidence="4" id="KW-0808">Transferase</keyword>
<comment type="caution">
    <text evidence="9">The sequence shown here is derived from an EMBL/GenBank/DDBJ whole genome shotgun (WGS) entry which is preliminary data.</text>
</comment>
<organism evidence="9 10">
    <name type="scientific">Herbiconiux daphne</name>
    <dbReference type="NCBI Taxonomy" id="2970914"/>
    <lineage>
        <taxon>Bacteria</taxon>
        <taxon>Bacillati</taxon>
        <taxon>Actinomycetota</taxon>
        <taxon>Actinomycetes</taxon>
        <taxon>Micrococcales</taxon>
        <taxon>Microbacteriaceae</taxon>
        <taxon>Herbiconiux</taxon>
    </lineage>
</organism>
<dbReference type="InterPro" id="IPR002092">
    <property type="entry name" value="DNA-dir_Rpol_phage-type"/>
</dbReference>
<evidence type="ECO:0000256" key="3">
    <source>
        <dbReference type="ARBA" id="ARBA00022478"/>
    </source>
</evidence>
<name>A0ABT2HAZ8_9MICO</name>
<reference evidence="9" key="1">
    <citation type="submission" date="2022-08" db="EMBL/GenBank/DDBJ databases">
        <authorList>
            <person name="Deng Y."/>
            <person name="Han X.-F."/>
            <person name="Zhang Y.-Q."/>
        </authorList>
    </citation>
    <scope>NUCLEOTIDE SEQUENCE</scope>
    <source>
        <strain evidence="9">CPCC 203386</strain>
    </source>
</reference>
<feature type="non-terminal residue" evidence="9">
    <location>
        <position position="236"/>
    </location>
</feature>
<evidence type="ECO:0000313" key="10">
    <source>
        <dbReference type="Proteomes" id="UP001165586"/>
    </source>
</evidence>
<keyword evidence="6" id="KW-0804">Transcription</keyword>
<dbReference type="PANTHER" id="PTHR10102:SF0">
    <property type="entry name" value="DNA-DIRECTED RNA POLYMERASE, MITOCHONDRIAL"/>
    <property type="match status" value="1"/>
</dbReference>
<comment type="similarity">
    <text evidence="1">Belongs to the phage and mitochondrial RNA polymerase family.</text>
</comment>
<dbReference type="SUPFAM" id="SSF56672">
    <property type="entry name" value="DNA/RNA polymerases"/>
    <property type="match status" value="1"/>
</dbReference>
<evidence type="ECO:0000256" key="1">
    <source>
        <dbReference type="ARBA" id="ARBA00009493"/>
    </source>
</evidence>
<evidence type="ECO:0000256" key="4">
    <source>
        <dbReference type="ARBA" id="ARBA00022679"/>
    </source>
</evidence>